<accession>A0AAE1EEZ2</accession>
<organism evidence="2 3">
    <name type="scientific">Elysia crispata</name>
    <name type="common">lettuce slug</name>
    <dbReference type="NCBI Taxonomy" id="231223"/>
    <lineage>
        <taxon>Eukaryota</taxon>
        <taxon>Metazoa</taxon>
        <taxon>Spiralia</taxon>
        <taxon>Lophotrochozoa</taxon>
        <taxon>Mollusca</taxon>
        <taxon>Gastropoda</taxon>
        <taxon>Heterobranchia</taxon>
        <taxon>Euthyneura</taxon>
        <taxon>Panpulmonata</taxon>
        <taxon>Sacoglossa</taxon>
        <taxon>Placobranchoidea</taxon>
        <taxon>Plakobranchidae</taxon>
        <taxon>Elysia</taxon>
    </lineage>
</organism>
<sequence length="328" mass="36629">MTIGASRAARGLHNVTRGIQRCHASAGVSWVLLRSLRFANRRDVTGFLRGQGIRADVHTTFTSGVRSDFLQQGLSRGSPPCTAQVNTPPTHLITDSLSGLSVEESMSDRTECHAFKTWAKIERAGGSRGCGECALRQSSHRLSIARVVPEPQDPEIDQSQALPIRPAIISFSCSIIIRTRASEDVTHHYRPLLEPGERAYLKSFNKIWRKDFPFCNIDRDLDLVALCESWGWRLTESKQLIRGNKRKEHSERARTNGEDPVGVSWGKNDMEKKKPSLGSQGARVMARSELEGEYVNSERFTVPPLSLIAKDHVPEKEEEIEDEGSKTD</sequence>
<keyword evidence="3" id="KW-1185">Reference proteome</keyword>
<name>A0AAE1EEZ2_9GAST</name>
<dbReference type="EMBL" id="JAWDGP010000029">
    <property type="protein sequence ID" value="KAK3804242.1"/>
    <property type="molecule type" value="Genomic_DNA"/>
</dbReference>
<reference evidence="2" key="1">
    <citation type="journal article" date="2023" name="G3 (Bethesda)">
        <title>A reference genome for the long-term kleptoplast-retaining sea slug Elysia crispata morphotype clarki.</title>
        <authorList>
            <person name="Eastman K.E."/>
            <person name="Pendleton A.L."/>
            <person name="Shaikh M.A."/>
            <person name="Suttiyut T."/>
            <person name="Ogas R."/>
            <person name="Tomko P."/>
            <person name="Gavelis G."/>
            <person name="Widhalm J.R."/>
            <person name="Wisecaver J.H."/>
        </authorList>
    </citation>
    <scope>NUCLEOTIDE SEQUENCE</scope>
    <source>
        <strain evidence="2">ECLA1</strain>
    </source>
</reference>
<evidence type="ECO:0000256" key="1">
    <source>
        <dbReference type="SAM" id="MobiDB-lite"/>
    </source>
</evidence>
<proteinExistence type="predicted"/>
<dbReference type="Proteomes" id="UP001283361">
    <property type="component" value="Unassembled WGS sequence"/>
</dbReference>
<feature type="region of interest" description="Disordered" evidence="1">
    <location>
        <begin position="243"/>
        <end position="284"/>
    </location>
</feature>
<protein>
    <submittedName>
        <fullName evidence="2">Uncharacterized protein</fullName>
    </submittedName>
</protein>
<evidence type="ECO:0000313" key="3">
    <source>
        <dbReference type="Proteomes" id="UP001283361"/>
    </source>
</evidence>
<feature type="region of interest" description="Disordered" evidence="1">
    <location>
        <begin position="306"/>
        <end position="328"/>
    </location>
</feature>
<feature type="compositionally biased region" description="Basic and acidic residues" evidence="1">
    <location>
        <begin position="248"/>
        <end position="257"/>
    </location>
</feature>
<gene>
    <name evidence="2" type="ORF">RRG08_040749</name>
</gene>
<dbReference type="AlphaFoldDB" id="A0AAE1EEZ2"/>
<comment type="caution">
    <text evidence="2">The sequence shown here is derived from an EMBL/GenBank/DDBJ whole genome shotgun (WGS) entry which is preliminary data.</text>
</comment>
<evidence type="ECO:0000313" key="2">
    <source>
        <dbReference type="EMBL" id="KAK3804242.1"/>
    </source>
</evidence>